<evidence type="ECO:0000313" key="5">
    <source>
        <dbReference type="Proteomes" id="UP001589813"/>
    </source>
</evidence>
<keyword evidence="2 3" id="KW-0808">Transferase</keyword>
<comment type="catalytic activity">
    <reaction evidence="3">
        <text>a purine D-ribonucleoside + phosphate = a purine nucleobase + alpha-D-ribose 1-phosphate</text>
        <dbReference type="Rhea" id="RHEA:19805"/>
        <dbReference type="ChEBI" id="CHEBI:26386"/>
        <dbReference type="ChEBI" id="CHEBI:43474"/>
        <dbReference type="ChEBI" id="CHEBI:57720"/>
        <dbReference type="ChEBI" id="CHEBI:142355"/>
        <dbReference type="EC" id="2.4.2.1"/>
    </reaction>
</comment>
<protein>
    <recommendedName>
        <fullName evidence="3">Pyrimidine/purine nucleoside phosphorylase</fullName>
        <ecNumber evidence="3">2.4.2.1</ecNumber>
        <ecNumber evidence="3">2.4.2.2</ecNumber>
    </recommendedName>
    <alternativeName>
        <fullName evidence="3">Adenosine phosphorylase</fullName>
    </alternativeName>
    <alternativeName>
        <fullName evidence="3">Cytidine phosphorylase</fullName>
    </alternativeName>
    <alternativeName>
        <fullName evidence="3">Guanosine phosphorylase</fullName>
    </alternativeName>
    <alternativeName>
        <fullName evidence="3">Inosine phosphorylase</fullName>
    </alternativeName>
    <alternativeName>
        <fullName evidence="3">Thymidine phosphorylase</fullName>
    </alternativeName>
    <alternativeName>
        <fullName evidence="3">Uridine phosphorylase</fullName>
    </alternativeName>
    <alternativeName>
        <fullName evidence="3">Xanthosine phosphorylase</fullName>
    </alternativeName>
</protein>
<comment type="catalytic activity">
    <reaction evidence="3">
        <text>uridine + phosphate = alpha-D-ribose 1-phosphate + uracil</text>
        <dbReference type="Rhea" id="RHEA:24388"/>
        <dbReference type="ChEBI" id="CHEBI:16704"/>
        <dbReference type="ChEBI" id="CHEBI:17568"/>
        <dbReference type="ChEBI" id="CHEBI:43474"/>
        <dbReference type="ChEBI" id="CHEBI:57720"/>
        <dbReference type="EC" id="2.4.2.2"/>
    </reaction>
</comment>
<comment type="catalytic activity">
    <reaction evidence="3">
        <text>thymidine + phosphate = 2-deoxy-alpha-D-ribose 1-phosphate + thymine</text>
        <dbReference type="Rhea" id="RHEA:16037"/>
        <dbReference type="ChEBI" id="CHEBI:17748"/>
        <dbReference type="ChEBI" id="CHEBI:17821"/>
        <dbReference type="ChEBI" id="CHEBI:43474"/>
        <dbReference type="ChEBI" id="CHEBI:57259"/>
        <dbReference type="EC" id="2.4.2.2"/>
    </reaction>
</comment>
<name>A0ABV6BHB4_9GAMM</name>
<comment type="catalytic activity">
    <reaction evidence="3">
        <text>xanthosine + phosphate = alpha-D-ribose 1-phosphate + xanthine</text>
        <dbReference type="Rhea" id="RHEA:27638"/>
        <dbReference type="ChEBI" id="CHEBI:17712"/>
        <dbReference type="ChEBI" id="CHEBI:18107"/>
        <dbReference type="ChEBI" id="CHEBI:43474"/>
        <dbReference type="ChEBI" id="CHEBI:57720"/>
        <dbReference type="EC" id="2.4.2.1"/>
    </reaction>
</comment>
<evidence type="ECO:0000256" key="1">
    <source>
        <dbReference type="ARBA" id="ARBA00022676"/>
    </source>
</evidence>
<dbReference type="CDD" id="cd20296">
    <property type="entry name" value="cupin_PpnP-like"/>
    <property type="match status" value="1"/>
</dbReference>
<dbReference type="PANTHER" id="PTHR36540:SF1">
    <property type="entry name" value="PYRIMIDINE_PURINE NUCLEOSIDE PHOSPHORYLASE"/>
    <property type="match status" value="1"/>
</dbReference>
<comment type="function">
    <text evidence="3">Catalyzes the phosphorolysis of diverse nucleosides, yielding D-ribose 1-phosphate and the respective free bases. Can use uridine, adenosine, guanosine, cytidine, thymidine, inosine and xanthosine as substrates. Also catalyzes the reverse reactions.</text>
</comment>
<dbReference type="EC" id="2.4.2.2" evidence="3"/>
<dbReference type="EMBL" id="JBHLXP010000005">
    <property type="protein sequence ID" value="MFC0050256.1"/>
    <property type="molecule type" value="Genomic_DNA"/>
</dbReference>
<proteinExistence type="inferred from homology"/>
<keyword evidence="1 3" id="KW-0328">Glycosyltransferase</keyword>
<dbReference type="SUPFAM" id="SSF51182">
    <property type="entry name" value="RmlC-like cupins"/>
    <property type="match status" value="1"/>
</dbReference>
<comment type="catalytic activity">
    <reaction evidence="3">
        <text>inosine + phosphate = alpha-D-ribose 1-phosphate + hypoxanthine</text>
        <dbReference type="Rhea" id="RHEA:27646"/>
        <dbReference type="ChEBI" id="CHEBI:17368"/>
        <dbReference type="ChEBI" id="CHEBI:17596"/>
        <dbReference type="ChEBI" id="CHEBI:43474"/>
        <dbReference type="ChEBI" id="CHEBI:57720"/>
        <dbReference type="EC" id="2.4.2.1"/>
    </reaction>
</comment>
<comment type="similarity">
    <text evidence="3">Belongs to the nucleoside phosphorylase PpnP family.</text>
</comment>
<dbReference type="InterPro" id="IPR009664">
    <property type="entry name" value="Ppnp"/>
</dbReference>
<dbReference type="InterPro" id="IPR011051">
    <property type="entry name" value="RmlC_Cupin_sf"/>
</dbReference>
<dbReference type="HAMAP" id="MF_01537">
    <property type="entry name" value="Nucleos_phosphorylase_PpnP"/>
    <property type="match status" value="1"/>
</dbReference>
<evidence type="ECO:0000313" key="4">
    <source>
        <dbReference type="EMBL" id="MFC0050256.1"/>
    </source>
</evidence>
<dbReference type="InterPro" id="IPR014710">
    <property type="entry name" value="RmlC-like_jellyroll"/>
</dbReference>
<reference evidence="4 5" key="1">
    <citation type="submission" date="2024-09" db="EMBL/GenBank/DDBJ databases">
        <authorList>
            <person name="Sun Q."/>
            <person name="Mori K."/>
        </authorList>
    </citation>
    <scope>NUCLEOTIDE SEQUENCE [LARGE SCALE GENOMIC DNA]</scope>
    <source>
        <strain evidence="4 5">KCTC 23315</strain>
    </source>
</reference>
<comment type="catalytic activity">
    <reaction evidence="3">
        <text>cytidine + phosphate = cytosine + alpha-D-ribose 1-phosphate</text>
        <dbReference type="Rhea" id="RHEA:52540"/>
        <dbReference type="ChEBI" id="CHEBI:16040"/>
        <dbReference type="ChEBI" id="CHEBI:17562"/>
        <dbReference type="ChEBI" id="CHEBI:43474"/>
        <dbReference type="ChEBI" id="CHEBI:57720"/>
        <dbReference type="EC" id="2.4.2.2"/>
    </reaction>
</comment>
<comment type="catalytic activity">
    <reaction evidence="3">
        <text>adenosine + phosphate = alpha-D-ribose 1-phosphate + adenine</text>
        <dbReference type="Rhea" id="RHEA:27642"/>
        <dbReference type="ChEBI" id="CHEBI:16335"/>
        <dbReference type="ChEBI" id="CHEBI:16708"/>
        <dbReference type="ChEBI" id="CHEBI:43474"/>
        <dbReference type="ChEBI" id="CHEBI:57720"/>
        <dbReference type="EC" id="2.4.2.1"/>
    </reaction>
</comment>
<evidence type="ECO:0000256" key="2">
    <source>
        <dbReference type="ARBA" id="ARBA00022679"/>
    </source>
</evidence>
<gene>
    <name evidence="3" type="primary">ppnP</name>
    <name evidence="4" type="ORF">ACFFJP_18295</name>
</gene>
<organism evidence="4 5">
    <name type="scientific">Rheinheimera tilapiae</name>
    <dbReference type="NCBI Taxonomy" id="875043"/>
    <lineage>
        <taxon>Bacteria</taxon>
        <taxon>Pseudomonadati</taxon>
        <taxon>Pseudomonadota</taxon>
        <taxon>Gammaproteobacteria</taxon>
        <taxon>Chromatiales</taxon>
        <taxon>Chromatiaceae</taxon>
        <taxon>Rheinheimera</taxon>
    </lineage>
</organism>
<dbReference type="Pfam" id="PF06865">
    <property type="entry name" value="Ppnp"/>
    <property type="match status" value="1"/>
</dbReference>
<comment type="caution">
    <text evidence="4">The sequence shown here is derived from an EMBL/GenBank/DDBJ whole genome shotgun (WGS) entry which is preliminary data.</text>
</comment>
<dbReference type="PANTHER" id="PTHR36540">
    <property type="entry name" value="PYRIMIDINE/PURINE NUCLEOSIDE PHOSPHORYLASE"/>
    <property type="match status" value="1"/>
</dbReference>
<dbReference type="EC" id="2.4.2.1" evidence="3"/>
<accession>A0ABV6BHB4</accession>
<comment type="catalytic activity">
    <reaction evidence="3">
        <text>guanosine + phosphate = alpha-D-ribose 1-phosphate + guanine</text>
        <dbReference type="Rhea" id="RHEA:13233"/>
        <dbReference type="ChEBI" id="CHEBI:16235"/>
        <dbReference type="ChEBI" id="CHEBI:16750"/>
        <dbReference type="ChEBI" id="CHEBI:43474"/>
        <dbReference type="ChEBI" id="CHEBI:57720"/>
        <dbReference type="EC" id="2.4.2.1"/>
    </reaction>
</comment>
<keyword evidence="5" id="KW-1185">Reference proteome</keyword>
<dbReference type="Proteomes" id="UP001589813">
    <property type="component" value="Unassembled WGS sequence"/>
</dbReference>
<dbReference type="Gene3D" id="2.60.120.10">
    <property type="entry name" value="Jelly Rolls"/>
    <property type="match status" value="1"/>
</dbReference>
<sequence length="94" mass="10119">MFKVNQYFDGKVTSIAFAGEELPATVGVMAPGEYEFGTSQHEVLTIVSGALTVLLPGESQWQTFSRGQSFAVAAGQKFQLQVATDTAYLCTYAD</sequence>
<dbReference type="RefSeq" id="WP_377247700.1">
    <property type="nucleotide sequence ID" value="NZ_JBHLXP010000005.1"/>
</dbReference>
<evidence type="ECO:0000256" key="3">
    <source>
        <dbReference type="HAMAP-Rule" id="MF_01537"/>
    </source>
</evidence>